<name>A0A8J3N0H7_9CHLR</name>
<gene>
    <name evidence="2" type="ORF">KSF_003350</name>
</gene>
<evidence type="ECO:0000313" key="2">
    <source>
        <dbReference type="EMBL" id="GHO90287.1"/>
    </source>
</evidence>
<dbReference type="SMART" id="SM00873">
    <property type="entry name" value="B3_4"/>
    <property type="match status" value="1"/>
</dbReference>
<dbReference type="RefSeq" id="WP_220201260.1">
    <property type="nucleotide sequence ID" value="NZ_BNJK01000001.1"/>
</dbReference>
<organism evidence="2 3">
    <name type="scientific">Reticulibacter mediterranei</name>
    <dbReference type="NCBI Taxonomy" id="2778369"/>
    <lineage>
        <taxon>Bacteria</taxon>
        <taxon>Bacillati</taxon>
        <taxon>Chloroflexota</taxon>
        <taxon>Ktedonobacteria</taxon>
        <taxon>Ktedonobacterales</taxon>
        <taxon>Reticulibacteraceae</taxon>
        <taxon>Reticulibacter</taxon>
    </lineage>
</organism>
<dbReference type="SUPFAM" id="SSF56037">
    <property type="entry name" value="PheT/TilS domain"/>
    <property type="match status" value="1"/>
</dbReference>
<dbReference type="AlphaFoldDB" id="A0A8J3N0H7"/>
<dbReference type="Proteomes" id="UP000597444">
    <property type="component" value="Unassembled WGS sequence"/>
</dbReference>
<dbReference type="Pfam" id="PF03483">
    <property type="entry name" value="B3_4"/>
    <property type="match status" value="1"/>
</dbReference>
<dbReference type="GO" id="GO:0004826">
    <property type="term" value="F:phenylalanine-tRNA ligase activity"/>
    <property type="evidence" value="ECO:0007669"/>
    <property type="project" value="InterPro"/>
</dbReference>
<evidence type="ECO:0000259" key="1">
    <source>
        <dbReference type="SMART" id="SM00873"/>
    </source>
</evidence>
<dbReference type="GO" id="GO:0003723">
    <property type="term" value="F:RNA binding"/>
    <property type="evidence" value="ECO:0007669"/>
    <property type="project" value="InterPro"/>
</dbReference>
<dbReference type="InterPro" id="IPR020825">
    <property type="entry name" value="Phe-tRNA_synthase-like_B3/B4"/>
</dbReference>
<protein>
    <recommendedName>
        <fullName evidence="1">B3/B4 tRNA-binding domain-containing protein</fullName>
    </recommendedName>
</protein>
<dbReference type="PANTHER" id="PTHR39209:SF2">
    <property type="entry name" value="CYTOPLASMIC PROTEIN"/>
    <property type="match status" value="1"/>
</dbReference>
<feature type="domain" description="B3/B4 tRNA-binding" evidence="1">
    <location>
        <begin position="63"/>
        <end position="219"/>
    </location>
</feature>
<keyword evidence="3" id="KW-1185">Reference proteome</keyword>
<reference evidence="2" key="1">
    <citation type="submission" date="2020-10" db="EMBL/GenBank/DDBJ databases">
        <title>Taxonomic study of unclassified bacteria belonging to the class Ktedonobacteria.</title>
        <authorList>
            <person name="Yabe S."/>
            <person name="Wang C.M."/>
            <person name="Zheng Y."/>
            <person name="Sakai Y."/>
            <person name="Cavaletti L."/>
            <person name="Monciardini P."/>
            <person name="Donadio S."/>
        </authorList>
    </citation>
    <scope>NUCLEOTIDE SEQUENCE</scope>
    <source>
        <strain evidence="2">ID150040</strain>
    </source>
</reference>
<dbReference type="PANTHER" id="PTHR39209">
    <property type="match status" value="1"/>
</dbReference>
<comment type="caution">
    <text evidence="2">The sequence shown here is derived from an EMBL/GenBank/DDBJ whole genome shotgun (WGS) entry which is preliminary data.</text>
</comment>
<dbReference type="EMBL" id="BNJK01000001">
    <property type="protein sequence ID" value="GHO90287.1"/>
    <property type="molecule type" value="Genomic_DNA"/>
</dbReference>
<dbReference type="InterPro" id="IPR005146">
    <property type="entry name" value="B3/B4_tRNA-bd"/>
</dbReference>
<dbReference type="Gene3D" id="3.50.40.10">
    <property type="entry name" value="Phenylalanyl-trna Synthetase, Chain B, domain 3"/>
    <property type="match status" value="1"/>
</dbReference>
<accession>A0A8J3N0H7</accession>
<sequence>MYRASIHPDVLQQFPQYSGLLLYAENLTNGPSDEYSTVLLRRVEQELRERLSLEDLPKLPHIQAWREAYRRFGSNPKKFPCSLEALLKRVLKGNELPAINRVVDIYNAMSLEHLLPVGGEDWTKLASELALTPATGTEPFVVFHEGQETVTYPDKGEIIWADAEGVTCRRWNWRQCKRTQLTEATRHAYFVLDSLAPYTKDQLQAAGETLASHLRHVAPDCTISIEILGALA</sequence>
<proteinExistence type="predicted"/>
<evidence type="ECO:0000313" key="3">
    <source>
        <dbReference type="Proteomes" id="UP000597444"/>
    </source>
</evidence>